<dbReference type="AlphaFoldDB" id="A0A816SGN1"/>
<dbReference type="EMBL" id="CAJNRG010006332">
    <property type="protein sequence ID" value="CAF2084862.1"/>
    <property type="molecule type" value="Genomic_DNA"/>
</dbReference>
<sequence>MFDLAIVKLKCGFDTYYALFHRSKCHIPAQCKINVILTDSFATLFESVHHYSLGAGVVAYSELFKAINKEFVYQHYFDYCARSNEVVHIVPAISRQVIPVITPEMQNNNITVMQPVVVPDPLPETPSSPQTAGEYFIEHGIIESQGSEPFDDEWA</sequence>
<comment type="caution">
    <text evidence="1">The sequence shown here is derived from an EMBL/GenBank/DDBJ whole genome shotgun (WGS) entry which is preliminary data.</text>
</comment>
<protein>
    <submittedName>
        <fullName evidence="1">Uncharacterized protein</fullName>
    </submittedName>
</protein>
<gene>
    <name evidence="1" type="ORF">XDN619_LOCUS15480</name>
</gene>
<organism evidence="1 2">
    <name type="scientific">Rotaria magnacalcarata</name>
    <dbReference type="NCBI Taxonomy" id="392030"/>
    <lineage>
        <taxon>Eukaryota</taxon>
        <taxon>Metazoa</taxon>
        <taxon>Spiralia</taxon>
        <taxon>Gnathifera</taxon>
        <taxon>Rotifera</taxon>
        <taxon>Eurotatoria</taxon>
        <taxon>Bdelloidea</taxon>
        <taxon>Philodinida</taxon>
        <taxon>Philodinidae</taxon>
        <taxon>Rotaria</taxon>
    </lineage>
</organism>
<evidence type="ECO:0000313" key="2">
    <source>
        <dbReference type="Proteomes" id="UP000663887"/>
    </source>
</evidence>
<dbReference type="Proteomes" id="UP000663887">
    <property type="component" value="Unassembled WGS sequence"/>
</dbReference>
<name>A0A816SGN1_9BILA</name>
<reference evidence="1" key="1">
    <citation type="submission" date="2021-02" db="EMBL/GenBank/DDBJ databases">
        <authorList>
            <person name="Nowell W R."/>
        </authorList>
    </citation>
    <scope>NUCLEOTIDE SEQUENCE</scope>
</reference>
<evidence type="ECO:0000313" key="1">
    <source>
        <dbReference type="EMBL" id="CAF2084862.1"/>
    </source>
</evidence>
<accession>A0A816SGN1</accession>
<proteinExistence type="predicted"/>